<accession>A0ABU8WPF8</accession>
<gene>
    <name evidence="2" type="ORF">WKW82_22315</name>
</gene>
<comment type="caution">
    <text evidence="2">The sequence shown here is derived from an EMBL/GenBank/DDBJ whole genome shotgun (WGS) entry which is preliminary data.</text>
</comment>
<reference evidence="2 3" key="1">
    <citation type="submission" date="2024-03" db="EMBL/GenBank/DDBJ databases">
        <title>Novel species of the genus Variovorax.</title>
        <authorList>
            <person name="Liu Q."/>
            <person name="Xin Y.-H."/>
        </authorList>
    </citation>
    <scope>NUCLEOTIDE SEQUENCE [LARGE SCALE GENOMIC DNA]</scope>
    <source>
        <strain evidence="2 3">KACC 18900</strain>
    </source>
</reference>
<feature type="signal peptide" evidence="1">
    <location>
        <begin position="1"/>
        <end position="25"/>
    </location>
</feature>
<protein>
    <recommendedName>
        <fullName evidence="4">PsiF repeat-containing protein</fullName>
    </recommendedName>
</protein>
<keyword evidence="1" id="KW-0732">Signal</keyword>
<dbReference type="RefSeq" id="WP_340344531.1">
    <property type="nucleotide sequence ID" value="NZ_JBBKZT010000010.1"/>
</dbReference>
<sequence>MKKLLSLVASTVALGACLSFGVAQAQDKAAAPAAAAPAAAAAGASCDMQATEKKLAGAAKNSFVKKCEKDTKAAATPACAAKAVDKNGKALAGAAKNSFMKKCEAEAAKG</sequence>
<evidence type="ECO:0000256" key="1">
    <source>
        <dbReference type="SAM" id="SignalP"/>
    </source>
</evidence>
<keyword evidence="3" id="KW-1185">Reference proteome</keyword>
<name>A0ABU8WPF8_9BURK</name>
<proteinExistence type="predicted"/>
<evidence type="ECO:0008006" key="4">
    <source>
        <dbReference type="Google" id="ProtNLM"/>
    </source>
</evidence>
<feature type="chain" id="PRO_5047024632" description="PsiF repeat-containing protein" evidence="1">
    <location>
        <begin position="26"/>
        <end position="110"/>
    </location>
</feature>
<dbReference type="Proteomes" id="UP001385892">
    <property type="component" value="Unassembled WGS sequence"/>
</dbReference>
<evidence type="ECO:0000313" key="3">
    <source>
        <dbReference type="Proteomes" id="UP001385892"/>
    </source>
</evidence>
<dbReference type="EMBL" id="JBBKZT010000010">
    <property type="protein sequence ID" value="MEJ8849405.1"/>
    <property type="molecule type" value="Genomic_DNA"/>
</dbReference>
<dbReference type="PROSITE" id="PS51257">
    <property type="entry name" value="PROKAR_LIPOPROTEIN"/>
    <property type="match status" value="1"/>
</dbReference>
<evidence type="ECO:0000313" key="2">
    <source>
        <dbReference type="EMBL" id="MEJ8849405.1"/>
    </source>
</evidence>
<organism evidence="2 3">
    <name type="scientific">Variovorax rhizosphaerae</name>
    <dbReference type="NCBI Taxonomy" id="1836200"/>
    <lineage>
        <taxon>Bacteria</taxon>
        <taxon>Pseudomonadati</taxon>
        <taxon>Pseudomonadota</taxon>
        <taxon>Betaproteobacteria</taxon>
        <taxon>Burkholderiales</taxon>
        <taxon>Comamonadaceae</taxon>
        <taxon>Variovorax</taxon>
    </lineage>
</organism>